<dbReference type="InterPro" id="IPR036895">
    <property type="entry name" value="Uracil-DNA_glycosylase-like_sf"/>
</dbReference>
<dbReference type="OrthoDB" id="8203325at2"/>
<reference evidence="3" key="1">
    <citation type="submission" date="2017-01" db="EMBL/GenBank/DDBJ databases">
        <authorList>
            <person name="Varghese N."/>
            <person name="Submissions S."/>
        </authorList>
    </citation>
    <scope>NUCLEOTIDE SEQUENCE [LARGE SCALE GENOMIC DNA]</scope>
    <source>
        <strain evidence="3">ATCC 51758</strain>
    </source>
</reference>
<sequence>MSHPFDPGYVAEPFLTLCSEYPGADVYPPDQFRTEWGPIFHRGRLDGSARILVIGQDPAQHESVIRRCLVGEAGRRAQGLLRKLGVTRSYVVINTYLYSVYGSVKARTRKDPRLVDYRDRWIHALLAGGRIEVVLAFGRVADEAWRFWKATPAGESIDVGYAALTHPTQPESASNGDKVKLAEATTALLRNWNKALQAVAPRVQHPDVPTPFIAYGDAWADDDRIGIPEFDFPAGLPAWMREQDGWARRVGPDDLAKRRNITIRIPKGVLT</sequence>
<dbReference type="STRING" id="34027.SAMN05421829_102383"/>
<dbReference type="Pfam" id="PF03167">
    <property type="entry name" value="UDG"/>
    <property type="match status" value="1"/>
</dbReference>
<dbReference type="RefSeq" id="WP_076600879.1">
    <property type="nucleotide sequence ID" value="NZ_FTMD01000002.1"/>
</dbReference>
<gene>
    <name evidence="2" type="ORF">SAMN05421829_102383</name>
</gene>
<accession>A0A1N6Q7Y2</accession>
<evidence type="ECO:0000313" key="3">
    <source>
        <dbReference type="Proteomes" id="UP000186819"/>
    </source>
</evidence>
<dbReference type="AlphaFoldDB" id="A0A1N6Q7Y2"/>
<evidence type="ECO:0000259" key="1">
    <source>
        <dbReference type="Pfam" id="PF03167"/>
    </source>
</evidence>
<name>A0A1N6Q7Y2_9RHOO</name>
<protein>
    <submittedName>
        <fullName evidence="2">Uracil-DNA glycosylase</fullName>
    </submittedName>
</protein>
<dbReference type="SUPFAM" id="SSF52141">
    <property type="entry name" value="Uracil-DNA glycosylase-like"/>
    <property type="match status" value="1"/>
</dbReference>
<dbReference type="InterPro" id="IPR005122">
    <property type="entry name" value="Uracil-DNA_glycosylase-like"/>
</dbReference>
<dbReference type="CDD" id="cd10034">
    <property type="entry name" value="UDG_BdiUng_like"/>
    <property type="match status" value="1"/>
</dbReference>
<proteinExistence type="predicted"/>
<dbReference type="EMBL" id="FTMD01000002">
    <property type="protein sequence ID" value="SIQ12612.1"/>
    <property type="molecule type" value="Genomic_DNA"/>
</dbReference>
<keyword evidence="3" id="KW-1185">Reference proteome</keyword>
<organism evidence="2 3">
    <name type="scientific">Aromatoleum tolulyticum</name>
    <dbReference type="NCBI Taxonomy" id="34027"/>
    <lineage>
        <taxon>Bacteria</taxon>
        <taxon>Pseudomonadati</taxon>
        <taxon>Pseudomonadota</taxon>
        <taxon>Betaproteobacteria</taxon>
        <taxon>Rhodocyclales</taxon>
        <taxon>Rhodocyclaceae</taxon>
        <taxon>Aromatoleum</taxon>
    </lineage>
</organism>
<dbReference type="Gene3D" id="3.40.470.10">
    <property type="entry name" value="Uracil-DNA glycosylase-like domain"/>
    <property type="match status" value="1"/>
</dbReference>
<dbReference type="Proteomes" id="UP000186819">
    <property type="component" value="Unassembled WGS sequence"/>
</dbReference>
<evidence type="ECO:0000313" key="2">
    <source>
        <dbReference type="EMBL" id="SIQ12612.1"/>
    </source>
</evidence>
<feature type="domain" description="Uracil-DNA glycosylase-like" evidence="1">
    <location>
        <begin position="46"/>
        <end position="167"/>
    </location>
</feature>